<dbReference type="Gene3D" id="1.10.10.60">
    <property type="entry name" value="Homeodomain-like"/>
    <property type="match status" value="1"/>
</dbReference>
<dbReference type="InterPro" id="IPR009057">
    <property type="entry name" value="Homeodomain-like_sf"/>
</dbReference>
<dbReference type="Pfam" id="PF25601">
    <property type="entry name" value="AAA_lid_14"/>
    <property type="match status" value="1"/>
</dbReference>
<dbReference type="PANTHER" id="PTHR32071">
    <property type="entry name" value="TRANSCRIPTIONAL REGULATORY PROTEIN"/>
    <property type="match status" value="1"/>
</dbReference>
<gene>
    <name evidence="7" type="primary">fhlA</name>
    <name evidence="7" type="ORF">NSPZN2_11196</name>
</gene>
<dbReference type="PROSITE" id="PS00688">
    <property type="entry name" value="SIGMA54_INTERACT_3"/>
    <property type="match status" value="1"/>
</dbReference>
<dbReference type="EMBL" id="CAJNBJ010000001">
    <property type="protein sequence ID" value="CAE6710639.1"/>
    <property type="molecule type" value="Genomic_DNA"/>
</dbReference>
<dbReference type="SMART" id="SM00382">
    <property type="entry name" value="AAA"/>
    <property type="match status" value="1"/>
</dbReference>
<keyword evidence="3" id="KW-0805">Transcription regulation</keyword>
<dbReference type="InterPro" id="IPR025943">
    <property type="entry name" value="Sigma_54_int_dom_ATP-bd_2"/>
</dbReference>
<dbReference type="Gene3D" id="3.40.50.300">
    <property type="entry name" value="P-loop containing nucleotide triphosphate hydrolases"/>
    <property type="match status" value="1"/>
</dbReference>
<dbReference type="InterPro" id="IPR058031">
    <property type="entry name" value="AAA_lid_NorR"/>
</dbReference>
<dbReference type="InterPro" id="IPR002197">
    <property type="entry name" value="HTH_Fis"/>
</dbReference>
<protein>
    <submittedName>
        <fullName evidence="7">Formate hydrogenlyase transcriptional activator</fullName>
    </submittedName>
</protein>
<proteinExistence type="predicted"/>
<dbReference type="InterPro" id="IPR029016">
    <property type="entry name" value="GAF-like_dom_sf"/>
</dbReference>
<dbReference type="InterPro" id="IPR027417">
    <property type="entry name" value="P-loop_NTPase"/>
</dbReference>
<keyword evidence="8" id="KW-1185">Reference proteome</keyword>
<dbReference type="CDD" id="cd00009">
    <property type="entry name" value="AAA"/>
    <property type="match status" value="1"/>
</dbReference>
<keyword evidence="2" id="KW-0067">ATP-binding</keyword>
<dbReference type="SUPFAM" id="SSF52540">
    <property type="entry name" value="P-loop containing nucleoside triphosphate hydrolases"/>
    <property type="match status" value="1"/>
</dbReference>
<name>A0ABN7KSI9_9BACT</name>
<dbReference type="Pfam" id="PF02954">
    <property type="entry name" value="HTH_8"/>
    <property type="match status" value="1"/>
</dbReference>
<dbReference type="Proteomes" id="UP000675880">
    <property type="component" value="Unassembled WGS sequence"/>
</dbReference>
<dbReference type="PROSITE" id="PS50045">
    <property type="entry name" value="SIGMA54_INTERACT_4"/>
    <property type="match status" value="1"/>
</dbReference>
<evidence type="ECO:0000256" key="5">
    <source>
        <dbReference type="ARBA" id="ARBA00023163"/>
    </source>
</evidence>
<feature type="domain" description="Sigma-54 factor interaction" evidence="6">
    <location>
        <begin position="386"/>
        <end position="615"/>
    </location>
</feature>
<evidence type="ECO:0000256" key="4">
    <source>
        <dbReference type="ARBA" id="ARBA00023125"/>
    </source>
</evidence>
<dbReference type="InterPro" id="IPR025662">
    <property type="entry name" value="Sigma_54_int_dom_ATP-bd_1"/>
</dbReference>
<evidence type="ECO:0000256" key="3">
    <source>
        <dbReference type="ARBA" id="ARBA00023015"/>
    </source>
</evidence>
<evidence type="ECO:0000256" key="2">
    <source>
        <dbReference type="ARBA" id="ARBA00022840"/>
    </source>
</evidence>
<dbReference type="SUPFAM" id="SSF46689">
    <property type="entry name" value="Homeodomain-like"/>
    <property type="match status" value="1"/>
</dbReference>
<evidence type="ECO:0000259" key="6">
    <source>
        <dbReference type="PROSITE" id="PS50045"/>
    </source>
</evidence>
<accession>A0ABN7KSI9</accession>
<dbReference type="SMART" id="SM00065">
    <property type="entry name" value="GAF"/>
    <property type="match status" value="2"/>
</dbReference>
<dbReference type="Pfam" id="PF00158">
    <property type="entry name" value="Sigma54_activat"/>
    <property type="match status" value="1"/>
</dbReference>
<dbReference type="InterPro" id="IPR003593">
    <property type="entry name" value="AAA+_ATPase"/>
</dbReference>
<comment type="caution">
    <text evidence="7">The sequence shown here is derived from an EMBL/GenBank/DDBJ whole genome shotgun (WGS) entry which is preliminary data.</text>
</comment>
<evidence type="ECO:0000256" key="1">
    <source>
        <dbReference type="ARBA" id="ARBA00022741"/>
    </source>
</evidence>
<dbReference type="InterPro" id="IPR025944">
    <property type="entry name" value="Sigma_54_int_dom_CS"/>
</dbReference>
<dbReference type="PROSITE" id="PS00675">
    <property type="entry name" value="SIGMA54_INTERACT_1"/>
    <property type="match status" value="1"/>
</dbReference>
<evidence type="ECO:0000313" key="7">
    <source>
        <dbReference type="EMBL" id="CAE6710639.1"/>
    </source>
</evidence>
<dbReference type="SUPFAM" id="SSF55781">
    <property type="entry name" value="GAF domain-like"/>
    <property type="match status" value="2"/>
</dbReference>
<organism evidence="7 8">
    <name type="scientific">Nitrospira defluvii</name>
    <dbReference type="NCBI Taxonomy" id="330214"/>
    <lineage>
        <taxon>Bacteria</taxon>
        <taxon>Pseudomonadati</taxon>
        <taxon>Nitrospirota</taxon>
        <taxon>Nitrospiria</taxon>
        <taxon>Nitrospirales</taxon>
        <taxon>Nitrospiraceae</taxon>
        <taxon>Nitrospira</taxon>
    </lineage>
</organism>
<sequence length="693" mass="76850">MSHEPSAETVSSSLDRYRALLRVAEAIANHSDLSALVQDLARQLPSVVPVNFVGLSLHDPQRGVMRLHVLQANVTADIIGGHESAPAETPAGLVWETQEPLLLNDLAAEHRWPNVIGLMREDGVQSCCLVPLTSAARRLGSLEFSSLEQHAYGIADVELMQQVGHQVAVAVENVLNREAAEASRRDVERQRDRFGLLLRMTNTIASTLDLREVFKAVSLCLREMVPQEYASLILCDGKNGRVRLHALDFPDNEGALTEGAMSDVAGSLAGLALERRRPAIANTLPDLKAFSHAVPQLLVMKGFQSMCSLPLLSRDRVIGCLNLASHQEQAFSEQDVEFLSQVAGQIALAVDNALAYQEIHTLKDRLTEEKLYLEEEIRVEHGFDDIIGESRALKQVLGQVEIVAPTDATVLILGETGTGKELIARAIHRLSGRHARTFVKLNCAAIPTGLLESELFGHERGAFTGAIAQKVGRFELAHGGTIFLDEVGEIPLELQSKLLRVLQEQEFERLGSTRTIRVDIRLVAATNRDLAKLAEEGRFRNDLYYRLNVFPLTLPPLRERREDIPMLVRYFAQHYAARMKKSIESIPAPTLEALSRYHWPGNIRELENLVERAVILTQGTQLHVPLQELRLVEPERAAASPTLHDAERQQILRVLRETKWTIGGPDGAAARLGLKRTTLTSKLKKLGLSRPRE</sequence>
<keyword evidence="1" id="KW-0547">Nucleotide-binding</keyword>
<dbReference type="RefSeq" id="WP_213040970.1">
    <property type="nucleotide sequence ID" value="NZ_CAJNBJ010000001.1"/>
</dbReference>
<dbReference type="Pfam" id="PF13185">
    <property type="entry name" value="GAF_2"/>
    <property type="match status" value="2"/>
</dbReference>
<dbReference type="PROSITE" id="PS00676">
    <property type="entry name" value="SIGMA54_INTERACT_2"/>
    <property type="match status" value="1"/>
</dbReference>
<dbReference type="Gene3D" id="3.30.450.40">
    <property type="match status" value="2"/>
</dbReference>
<dbReference type="PANTHER" id="PTHR32071:SF123">
    <property type="entry name" value="DNA-BINDING TRANSCRIPTIONAL ACTIVATOR HYFR-RELATED"/>
    <property type="match status" value="1"/>
</dbReference>
<dbReference type="InterPro" id="IPR002078">
    <property type="entry name" value="Sigma_54_int"/>
</dbReference>
<keyword evidence="4" id="KW-0238">DNA-binding</keyword>
<evidence type="ECO:0000313" key="8">
    <source>
        <dbReference type="Proteomes" id="UP000675880"/>
    </source>
</evidence>
<reference evidence="7 8" key="1">
    <citation type="submission" date="2021-02" db="EMBL/GenBank/DDBJ databases">
        <authorList>
            <person name="Han P."/>
        </authorList>
    </citation>
    <scope>NUCLEOTIDE SEQUENCE [LARGE SCALE GENOMIC DNA]</scope>
    <source>
        <strain evidence="7">Candidatus Nitrospira sp. ZN2</strain>
    </source>
</reference>
<keyword evidence="5" id="KW-0804">Transcription</keyword>
<dbReference type="InterPro" id="IPR003018">
    <property type="entry name" value="GAF"/>
</dbReference>
<dbReference type="Gene3D" id="1.10.8.60">
    <property type="match status" value="1"/>
</dbReference>